<evidence type="ECO:0000256" key="1">
    <source>
        <dbReference type="ARBA" id="ARBA00004141"/>
    </source>
</evidence>
<keyword evidence="4" id="KW-0812">Transmembrane</keyword>
<feature type="transmembrane region" description="Helical" evidence="4">
    <location>
        <begin position="69"/>
        <end position="91"/>
    </location>
</feature>
<dbReference type="InterPro" id="IPR005133">
    <property type="entry name" value="PhaG_MnhG_YufB"/>
</dbReference>
<dbReference type="NCBIfam" id="NF009314">
    <property type="entry name" value="PRK12674.1-2"/>
    <property type="match status" value="1"/>
</dbReference>
<evidence type="ECO:0000313" key="6">
    <source>
        <dbReference type="Proteomes" id="UP001596233"/>
    </source>
</evidence>
<protein>
    <submittedName>
        <fullName evidence="5">Monovalent cation/H(+) antiporter subunit G</fullName>
    </submittedName>
</protein>
<keyword evidence="4" id="KW-1133">Transmembrane helix</keyword>
<dbReference type="NCBIfam" id="TIGR01300">
    <property type="entry name" value="CPA3_mnhG_phaG"/>
    <property type="match status" value="1"/>
</dbReference>
<dbReference type="RefSeq" id="WP_379235203.1">
    <property type="nucleotide sequence ID" value="NZ_JBHSTE010000004.1"/>
</dbReference>
<feature type="transmembrane region" description="Helical" evidence="4">
    <location>
        <begin position="6"/>
        <end position="24"/>
    </location>
</feature>
<dbReference type="EMBL" id="JBHSTE010000004">
    <property type="protein sequence ID" value="MFC6333582.1"/>
    <property type="molecule type" value="Genomic_DNA"/>
</dbReference>
<dbReference type="PANTHER" id="PTHR34703:SF1">
    <property type="entry name" value="ANTIPORTER SUBUNIT MNHG2-RELATED"/>
    <property type="match status" value="1"/>
</dbReference>
<keyword evidence="4" id="KW-0472">Membrane</keyword>
<accession>A0ABW1V479</accession>
<evidence type="ECO:0000313" key="5">
    <source>
        <dbReference type="EMBL" id="MFC6333582.1"/>
    </source>
</evidence>
<evidence type="ECO:0000256" key="4">
    <source>
        <dbReference type="SAM" id="Phobius"/>
    </source>
</evidence>
<sequence length="132" mass="14473">MDGSAMIEWIVIILVLIGTSMSLLSSFGMLRLPDVYNRAHATTKSATLGILSILLGAFIYFLFTHGVSSIRLLLGIVFVFFTAPVAGHLIIRSAHRYGSPLSPISVQDDLQKLLDEQAIEDDEKVRPIEAES</sequence>
<evidence type="ECO:0000256" key="3">
    <source>
        <dbReference type="ARBA" id="ARBA00022449"/>
    </source>
</evidence>
<keyword evidence="3" id="KW-0813">Transport</keyword>
<proteinExistence type="inferred from homology"/>
<keyword evidence="6" id="KW-1185">Reference proteome</keyword>
<organism evidence="5 6">
    <name type="scientific">Paenibacillus septentrionalis</name>
    <dbReference type="NCBI Taxonomy" id="429342"/>
    <lineage>
        <taxon>Bacteria</taxon>
        <taxon>Bacillati</taxon>
        <taxon>Bacillota</taxon>
        <taxon>Bacilli</taxon>
        <taxon>Bacillales</taxon>
        <taxon>Paenibacillaceae</taxon>
        <taxon>Paenibacillus</taxon>
    </lineage>
</organism>
<comment type="caution">
    <text evidence="5">The sequence shown here is derived from an EMBL/GenBank/DDBJ whole genome shotgun (WGS) entry which is preliminary data.</text>
</comment>
<name>A0ABW1V479_9BACL</name>
<dbReference type="Proteomes" id="UP001596233">
    <property type="component" value="Unassembled WGS sequence"/>
</dbReference>
<dbReference type="Pfam" id="PF03334">
    <property type="entry name" value="PhaG_MnhG_YufB"/>
    <property type="match status" value="1"/>
</dbReference>
<feature type="transmembrane region" description="Helical" evidence="4">
    <location>
        <begin position="45"/>
        <end position="63"/>
    </location>
</feature>
<keyword evidence="3" id="KW-0050">Antiport</keyword>
<comment type="similarity">
    <text evidence="2">Belongs to the CPA3 antiporters (TC 2.A.63) subunit G family.</text>
</comment>
<dbReference type="PANTHER" id="PTHR34703">
    <property type="entry name" value="ANTIPORTER SUBUNIT MNHG2-RELATED"/>
    <property type="match status" value="1"/>
</dbReference>
<reference evidence="6" key="1">
    <citation type="journal article" date="2019" name="Int. J. Syst. Evol. Microbiol.">
        <title>The Global Catalogue of Microorganisms (GCM) 10K type strain sequencing project: providing services to taxonomists for standard genome sequencing and annotation.</title>
        <authorList>
            <consortium name="The Broad Institute Genomics Platform"/>
            <consortium name="The Broad Institute Genome Sequencing Center for Infectious Disease"/>
            <person name="Wu L."/>
            <person name="Ma J."/>
        </authorList>
    </citation>
    <scope>NUCLEOTIDE SEQUENCE [LARGE SCALE GENOMIC DNA]</scope>
    <source>
        <strain evidence="6">PCU 280</strain>
    </source>
</reference>
<comment type="subcellular location">
    <subcellularLocation>
        <location evidence="1">Membrane</location>
        <topology evidence="1">Multi-pass membrane protein</topology>
    </subcellularLocation>
</comment>
<gene>
    <name evidence="5" type="primary">mnhG</name>
    <name evidence="5" type="ORF">ACFP56_13215</name>
</gene>
<evidence type="ECO:0000256" key="2">
    <source>
        <dbReference type="ARBA" id="ARBA00008404"/>
    </source>
</evidence>